<proteinExistence type="predicted"/>
<keyword evidence="2" id="KW-1185">Reference proteome</keyword>
<accession>A0A183F9R1</accession>
<dbReference type="Proteomes" id="UP000050761">
    <property type="component" value="Unassembled WGS sequence"/>
</dbReference>
<organism evidence="2 3">
    <name type="scientific">Heligmosomoides polygyrus</name>
    <name type="common">Parasitic roundworm</name>
    <dbReference type="NCBI Taxonomy" id="6339"/>
    <lineage>
        <taxon>Eukaryota</taxon>
        <taxon>Metazoa</taxon>
        <taxon>Ecdysozoa</taxon>
        <taxon>Nematoda</taxon>
        <taxon>Chromadorea</taxon>
        <taxon>Rhabditida</taxon>
        <taxon>Rhabditina</taxon>
        <taxon>Rhabditomorpha</taxon>
        <taxon>Strongyloidea</taxon>
        <taxon>Heligmosomidae</taxon>
        <taxon>Heligmosomoides</taxon>
    </lineage>
</organism>
<evidence type="ECO:0000313" key="3">
    <source>
        <dbReference type="WBParaSite" id="HPBE_0000290301-mRNA-1"/>
    </source>
</evidence>
<reference evidence="3" key="2">
    <citation type="submission" date="2019-09" db="UniProtKB">
        <authorList>
            <consortium name="WormBaseParasite"/>
        </authorList>
    </citation>
    <scope>IDENTIFICATION</scope>
</reference>
<accession>A0A3P7V1Z9</accession>
<evidence type="ECO:0000313" key="2">
    <source>
        <dbReference type="Proteomes" id="UP000050761"/>
    </source>
</evidence>
<gene>
    <name evidence="1" type="ORF">HPBE_LOCUS2904</name>
</gene>
<reference evidence="1 2" key="1">
    <citation type="submission" date="2018-11" db="EMBL/GenBank/DDBJ databases">
        <authorList>
            <consortium name="Pathogen Informatics"/>
        </authorList>
    </citation>
    <scope>NUCLEOTIDE SEQUENCE [LARGE SCALE GENOMIC DNA]</scope>
</reference>
<evidence type="ECO:0000313" key="1">
    <source>
        <dbReference type="EMBL" id="VDO29174.1"/>
    </source>
</evidence>
<protein>
    <submittedName>
        <fullName evidence="1 3">Uncharacterized protein</fullName>
    </submittedName>
</protein>
<dbReference type="EMBL" id="UZAH01005426">
    <property type="protein sequence ID" value="VDO29174.1"/>
    <property type="molecule type" value="Genomic_DNA"/>
</dbReference>
<dbReference type="AlphaFoldDB" id="A0A183F9R1"/>
<dbReference type="WBParaSite" id="HPBE_0000290301-mRNA-1">
    <property type="protein sequence ID" value="HPBE_0000290301-mRNA-1"/>
    <property type="gene ID" value="HPBE_0000290301"/>
</dbReference>
<sequence length="131" mass="14512">MQGRQGDLAVDGDVKAKIRKKKSLYHAFLGDMTADNWQKYPEVKKAAKKAVAFAKALTTTMSTSRAMLSAIPSVASVYGPVYKTTAVEAEAALKKMKPGKTTDFVDLAAEMWEPKFWNSAEWLTNFFNQVV</sequence>
<name>A0A183F9R1_HELPZ</name>